<dbReference type="PIRSF" id="PIRSF005897">
    <property type="entry name" value="RR_PatA"/>
    <property type="match status" value="1"/>
</dbReference>
<evidence type="ECO:0000256" key="2">
    <source>
        <dbReference type="PROSITE-ProRule" id="PRU00169"/>
    </source>
</evidence>
<reference evidence="4" key="1">
    <citation type="submission" date="2019-12" db="EMBL/GenBank/DDBJ databases">
        <title>High-Quality draft genome sequences of three cyanobacteria isolated from the limestone walls of the Old Cathedral of Coimbra.</title>
        <authorList>
            <person name="Tiago I."/>
            <person name="Soares F."/>
            <person name="Portugal A."/>
        </authorList>
    </citation>
    <scope>NUCLEOTIDE SEQUENCE [LARGE SCALE GENOMIC DNA]</scope>
    <source>
        <strain evidence="4">C</strain>
    </source>
</reference>
<dbReference type="Gene3D" id="3.40.50.2300">
    <property type="match status" value="1"/>
</dbReference>
<dbReference type="Pfam" id="PF00072">
    <property type="entry name" value="Response_reg"/>
    <property type="match status" value="1"/>
</dbReference>
<dbReference type="PROSITE" id="PS50110">
    <property type="entry name" value="RESPONSE_REGULATORY"/>
    <property type="match status" value="1"/>
</dbReference>
<name>A0A8K1ZZM7_9CYAN</name>
<evidence type="ECO:0000259" key="3">
    <source>
        <dbReference type="PROSITE" id="PS50110"/>
    </source>
</evidence>
<dbReference type="SMART" id="SM00448">
    <property type="entry name" value="REC"/>
    <property type="match status" value="1"/>
</dbReference>
<dbReference type="InterPro" id="IPR024186">
    <property type="entry name" value="Sig_transdc_resp-reg_PatA"/>
</dbReference>
<dbReference type="SUPFAM" id="SSF52172">
    <property type="entry name" value="CheY-like"/>
    <property type="match status" value="1"/>
</dbReference>
<feature type="domain" description="Response regulatory" evidence="3">
    <location>
        <begin position="247"/>
        <end position="364"/>
    </location>
</feature>
<feature type="modified residue" description="4-aspartylphosphate" evidence="2">
    <location>
        <position position="297"/>
    </location>
</feature>
<dbReference type="InterPro" id="IPR001789">
    <property type="entry name" value="Sig_transdc_resp-reg_receiver"/>
</dbReference>
<proteinExistence type="predicted"/>
<keyword evidence="5" id="KW-1185">Reference proteome</keyword>
<dbReference type="EMBL" id="WVIC01000040">
    <property type="protein sequence ID" value="NCJ08099.1"/>
    <property type="molecule type" value="Genomic_DNA"/>
</dbReference>
<dbReference type="PANTHER" id="PTHR44591">
    <property type="entry name" value="STRESS RESPONSE REGULATOR PROTEIN 1"/>
    <property type="match status" value="1"/>
</dbReference>
<gene>
    <name evidence="4" type="ORF">GS597_16610</name>
</gene>
<evidence type="ECO:0000313" key="4">
    <source>
        <dbReference type="EMBL" id="NCJ08099.1"/>
    </source>
</evidence>
<protein>
    <submittedName>
        <fullName evidence="4">Response regulator</fullName>
    </submittedName>
</protein>
<dbReference type="GO" id="GO:0000160">
    <property type="term" value="P:phosphorelay signal transduction system"/>
    <property type="evidence" value="ECO:0007669"/>
    <property type="project" value="InterPro"/>
</dbReference>
<comment type="caution">
    <text evidence="4">The sequence shown here is derived from an EMBL/GenBank/DDBJ whole genome shotgun (WGS) entry which is preliminary data.</text>
</comment>
<sequence length="374" mass="41919">MNAAPEPLKASPAKLLKKALMEQKSGRITVYDPNEPSLGWRVYVGQGHIHFAESTVGQQDRLPYLLSRYAPQMTIIEPDTPISDYAILYRSWQAANLTLNQLRKLLTLITQEALIHFLAIPQAAFQFEPNVGLDPLLLSLPLRQVMTPIRARVSWWAMMRPHLSGPLQRPFIQSRDLFFRLSWQATEQHQQLQNLASELEHQLCLYQLANRQNIHVQVLANSLQSMILAGAVGAAPYASSTAVQRPVVACISMPPTTQRYLRLTLEASGYDMLSLAHETDNWIAELTQRAVRLIVLDLETPGFDAYEFCRQVAQTPTLAQIPILLLSSREGIVDRVRARLSGAAAFLPKPFNPQEFLTVLQKLLPTDAAPSSTV</sequence>
<dbReference type="InterPro" id="IPR011006">
    <property type="entry name" value="CheY-like_superfamily"/>
</dbReference>
<evidence type="ECO:0000313" key="5">
    <source>
        <dbReference type="Proteomes" id="UP000607397"/>
    </source>
</evidence>
<dbReference type="Proteomes" id="UP000607397">
    <property type="component" value="Unassembled WGS sequence"/>
</dbReference>
<dbReference type="AlphaFoldDB" id="A0A8K1ZZM7"/>
<dbReference type="PANTHER" id="PTHR44591:SF3">
    <property type="entry name" value="RESPONSE REGULATORY DOMAIN-CONTAINING PROTEIN"/>
    <property type="match status" value="1"/>
</dbReference>
<accession>A0A8K1ZZM7</accession>
<dbReference type="InterPro" id="IPR050595">
    <property type="entry name" value="Bact_response_regulator"/>
</dbReference>
<dbReference type="InterPro" id="IPR025497">
    <property type="entry name" value="PatA-like_N"/>
</dbReference>
<evidence type="ECO:0000256" key="1">
    <source>
        <dbReference type="ARBA" id="ARBA00022553"/>
    </source>
</evidence>
<dbReference type="RefSeq" id="WP_161826574.1">
    <property type="nucleotide sequence ID" value="NZ_WVIC01000040.1"/>
</dbReference>
<keyword evidence="1 2" id="KW-0597">Phosphoprotein</keyword>
<dbReference type="Pfam" id="PF14332">
    <property type="entry name" value="DUF4388"/>
    <property type="match status" value="1"/>
</dbReference>
<organism evidence="4 5">
    <name type="scientific">Petrachloros mirabilis ULC683</name>
    <dbReference type="NCBI Taxonomy" id="2781853"/>
    <lineage>
        <taxon>Bacteria</taxon>
        <taxon>Bacillati</taxon>
        <taxon>Cyanobacteriota</taxon>
        <taxon>Cyanophyceae</taxon>
        <taxon>Synechococcales</taxon>
        <taxon>Petrachlorosaceae</taxon>
        <taxon>Petrachloros</taxon>
        <taxon>Petrachloros mirabilis</taxon>
    </lineage>
</organism>